<evidence type="ECO:0000313" key="5">
    <source>
        <dbReference type="EMBL" id="SPM45324.1"/>
    </source>
</evidence>
<evidence type="ECO:0000256" key="3">
    <source>
        <dbReference type="PROSITE-ProRule" id="PRU00464"/>
    </source>
</evidence>
<sequence length="134" mass="15379">MSIINQFFSYDRNNVFAKILRNELSANIVYKDNKILAFHDINPIASTHILVIPNGEYIDYCDFLSKASSDDICHYFSTINSMVKQFKLDQSGFKLVTHNGKGGGQEIPHFHTHIISNQKIESNQIRKLSQINIF</sequence>
<feature type="domain" description="HIT" evidence="4">
    <location>
        <begin position="15"/>
        <end position="124"/>
    </location>
</feature>
<dbReference type="PANTHER" id="PTHR23089">
    <property type="entry name" value="HISTIDINE TRIAD HIT PROTEIN"/>
    <property type="match status" value="1"/>
</dbReference>
<evidence type="ECO:0000313" key="6">
    <source>
        <dbReference type="Proteomes" id="UP000244889"/>
    </source>
</evidence>
<organism evidence="5 6">
    <name type="scientific">Orientia tsutsugamushi</name>
    <name type="common">Rickettsia tsutsugamushi</name>
    <dbReference type="NCBI Taxonomy" id="784"/>
    <lineage>
        <taxon>Bacteria</taxon>
        <taxon>Pseudomonadati</taxon>
        <taxon>Pseudomonadota</taxon>
        <taxon>Alphaproteobacteria</taxon>
        <taxon>Rickettsiales</taxon>
        <taxon>Rickettsiaceae</taxon>
        <taxon>Rickettsieae</taxon>
        <taxon>Orientia</taxon>
    </lineage>
</organism>
<proteinExistence type="predicted"/>
<dbReference type="Proteomes" id="UP000244889">
    <property type="component" value="Unassembled WGS sequence"/>
</dbReference>
<feature type="active site" description="Tele-AMP-histidine intermediate" evidence="1">
    <location>
        <position position="111"/>
    </location>
</feature>
<dbReference type="GO" id="GO:0016787">
    <property type="term" value="F:hydrolase activity"/>
    <property type="evidence" value="ECO:0007669"/>
    <property type="project" value="UniProtKB-KW"/>
</dbReference>
<dbReference type="PRINTS" id="PR00332">
    <property type="entry name" value="HISTRIAD"/>
</dbReference>
<dbReference type="InterPro" id="IPR001310">
    <property type="entry name" value="Histidine_triad_HIT"/>
</dbReference>
<evidence type="ECO:0000259" key="4">
    <source>
        <dbReference type="PROSITE" id="PS51084"/>
    </source>
</evidence>
<name>A0A2R8F283_ORITS</name>
<evidence type="ECO:0000256" key="1">
    <source>
        <dbReference type="PIRSR" id="PIRSR601310-1"/>
    </source>
</evidence>
<keyword evidence="5" id="KW-0378">Hydrolase</keyword>
<protein>
    <submittedName>
        <fullName evidence="5">Purine nucleoside phosphoramidase</fullName>
        <ecNumber evidence="5">3.9.1.-</ecNumber>
    </submittedName>
</protein>
<dbReference type="RefSeq" id="WP_108839929.1">
    <property type="nucleotide sequence ID" value="NZ_OOHR01000012.1"/>
</dbReference>
<dbReference type="SUPFAM" id="SSF54197">
    <property type="entry name" value="HIT-like"/>
    <property type="match status" value="1"/>
</dbReference>
<gene>
    <name evidence="5" type="primary">hinT</name>
    <name evidence="5" type="ORF">FPW1038_00176</name>
</gene>
<feature type="short sequence motif" description="Histidine triad motif" evidence="2 3">
    <location>
        <begin position="109"/>
        <end position="113"/>
    </location>
</feature>
<dbReference type="EMBL" id="OOHR01000012">
    <property type="protein sequence ID" value="SPM45324.1"/>
    <property type="molecule type" value="Genomic_DNA"/>
</dbReference>
<dbReference type="AlphaFoldDB" id="A0A2R8F283"/>
<reference evidence="6" key="1">
    <citation type="submission" date="2018-03" db="EMBL/GenBank/DDBJ databases">
        <authorList>
            <person name="Batty M. E."/>
            <person name="Batty M E."/>
        </authorList>
    </citation>
    <scope>NUCLEOTIDE SEQUENCE [LARGE SCALE GENOMIC DNA]</scope>
</reference>
<dbReference type="Gene3D" id="3.30.428.10">
    <property type="entry name" value="HIT-like"/>
    <property type="match status" value="1"/>
</dbReference>
<dbReference type="Pfam" id="PF01230">
    <property type="entry name" value="HIT"/>
    <property type="match status" value="1"/>
</dbReference>
<dbReference type="EC" id="3.9.1.-" evidence="5"/>
<dbReference type="PROSITE" id="PS51084">
    <property type="entry name" value="HIT_2"/>
    <property type="match status" value="1"/>
</dbReference>
<evidence type="ECO:0000256" key="2">
    <source>
        <dbReference type="PIRSR" id="PIRSR601310-3"/>
    </source>
</evidence>
<dbReference type="InterPro" id="IPR036265">
    <property type="entry name" value="HIT-like_sf"/>
</dbReference>
<dbReference type="InterPro" id="IPR011146">
    <property type="entry name" value="HIT-like"/>
</dbReference>
<accession>A0A2R8F283</accession>